<feature type="region of interest" description="Disordered" evidence="2">
    <location>
        <begin position="211"/>
        <end position="240"/>
    </location>
</feature>
<dbReference type="GO" id="GO:0042302">
    <property type="term" value="F:structural constituent of cuticle"/>
    <property type="evidence" value="ECO:0007669"/>
    <property type="project" value="InterPro"/>
</dbReference>
<evidence type="ECO:0000313" key="5">
    <source>
        <dbReference type="EMBL" id="CRZ24998.1"/>
    </source>
</evidence>
<feature type="compositionally biased region" description="Low complexity" evidence="2">
    <location>
        <begin position="336"/>
        <end position="357"/>
    </location>
</feature>
<feature type="domain" description="Nematode cuticle collagen N-terminal" evidence="4">
    <location>
        <begin position="49"/>
        <end position="101"/>
    </location>
</feature>
<feature type="compositionally biased region" description="Pro residues" evidence="2">
    <location>
        <begin position="323"/>
        <end position="335"/>
    </location>
</feature>
<evidence type="ECO:0000256" key="3">
    <source>
        <dbReference type="SAM" id="Phobius"/>
    </source>
</evidence>
<keyword evidence="3" id="KW-1133">Transmembrane helix</keyword>
<dbReference type="OMA" id="FCRHRSN"/>
<accession>A0A1I9GD82</accession>
<dbReference type="InterPro" id="IPR002486">
    <property type="entry name" value="Col_cuticle_N"/>
</dbReference>
<evidence type="ECO:0000259" key="4">
    <source>
        <dbReference type="SMART" id="SM01088"/>
    </source>
</evidence>
<evidence type="ECO:0000256" key="1">
    <source>
        <dbReference type="ARBA" id="ARBA00022737"/>
    </source>
</evidence>
<feature type="transmembrane region" description="Helical" evidence="3">
    <location>
        <begin position="50"/>
        <end position="73"/>
    </location>
</feature>
<evidence type="ECO:0000256" key="2">
    <source>
        <dbReference type="SAM" id="MobiDB-lite"/>
    </source>
</evidence>
<dbReference type="Pfam" id="PF01391">
    <property type="entry name" value="Collagen"/>
    <property type="match status" value="2"/>
</dbReference>
<sequence length="399" mass="41737">MDSALKASVDQIYFIENDSIFKQQTLEYLKYSNMIVTDDRRTEMENLKRISLFGTAVSTFCILSAVTIVPMVYNYVQHIESSLQSEIDFCRHRSNGLWEEYFAGEGISIIKGRNKRGTHYQRVSKSIKRPLSVQIRASELHSEEWQGNYDSYSADKSSTSAGSDGEQESINEFAGISEELSQSEENENMNKGNGYTGATDNDRGCCSCKVGSPGSTGPPGLRGKDGKDGKPGQDGLPGVDAGLAAQSMYDFCFRCPPGLPGDVGLPGPKGPNGPDGVPGPTGAASLPGLPGACGPPGPVGIPGPPGPRGHSGPPGEIIKTLGPPGPPGLPGPKGLPGPMGEKGMNGKKGQPGPQGSQGKKGKNGYAGKEGEKGDQGIAGERGLSGSCDHCPIPRTPPGY</sequence>
<feature type="compositionally biased region" description="Basic and acidic residues" evidence="2">
    <location>
        <begin position="222"/>
        <end position="231"/>
    </location>
</feature>
<dbReference type="EMBL" id="LN856992">
    <property type="protein sequence ID" value="CRZ24998.1"/>
    <property type="molecule type" value="Genomic_DNA"/>
</dbReference>
<organism evidence="5">
    <name type="scientific">Brugia malayi</name>
    <name type="common">Filarial nematode worm</name>
    <dbReference type="NCBI Taxonomy" id="6279"/>
    <lineage>
        <taxon>Eukaryota</taxon>
        <taxon>Metazoa</taxon>
        <taxon>Ecdysozoa</taxon>
        <taxon>Nematoda</taxon>
        <taxon>Chromadorea</taxon>
        <taxon>Rhabditida</taxon>
        <taxon>Spirurina</taxon>
        <taxon>Spiruromorpha</taxon>
        <taxon>Filarioidea</taxon>
        <taxon>Onchocercidae</taxon>
        <taxon>Brugia</taxon>
    </lineage>
</organism>
<gene>
    <name evidence="5" type="primary">Bm10413</name>
    <name evidence="5" type="ORF">BM_Bm10413</name>
</gene>
<dbReference type="PANTHER" id="PTHR24637">
    <property type="entry name" value="COLLAGEN"/>
    <property type="match status" value="1"/>
</dbReference>
<keyword evidence="3" id="KW-0472">Membrane</keyword>
<feature type="compositionally biased region" description="Pro residues" evidence="2">
    <location>
        <begin position="293"/>
        <end position="307"/>
    </location>
</feature>
<dbReference type="Pfam" id="PF01484">
    <property type="entry name" value="Col_cuticle_N"/>
    <property type="match status" value="1"/>
</dbReference>
<dbReference type="AlphaFoldDB" id="A0A1I9GD82"/>
<dbReference type="InterPro" id="IPR008160">
    <property type="entry name" value="Collagen"/>
</dbReference>
<feature type="region of interest" description="Disordered" evidence="2">
    <location>
        <begin position="263"/>
        <end position="399"/>
    </location>
</feature>
<reference evidence="5" key="1">
    <citation type="journal article" date="2007" name="Science">
        <title>Draft genome of the filarial nematode parasite Brugia malayi.</title>
        <authorList>
            <person name="Ghedin E."/>
            <person name="Wang S."/>
            <person name="Spiro D."/>
            <person name="Caler E."/>
            <person name="Zhao Q."/>
            <person name="Crabtree J."/>
            <person name="Allen J.E."/>
            <person name="Delcher A.L."/>
            <person name="Guiliano D.B."/>
            <person name="Miranda-Saavedra D."/>
            <person name="Angiuoli S.V."/>
            <person name="Creasy T."/>
            <person name="Amedeo P."/>
            <person name="Haas B."/>
            <person name="El-Sayed N.M."/>
            <person name="Wortman J.R."/>
            <person name="Feldblyum T."/>
            <person name="Tallon L."/>
            <person name="Schatz M."/>
            <person name="Shumway M."/>
            <person name="Koo H."/>
            <person name="Salzberg S.L."/>
            <person name="Schobel S."/>
            <person name="Pertea M."/>
            <person name="Pop M."/>
            <person name="White O."/>
            <person name="Barton G.J."/>
            <person name="Carlow C.K."/>
            <person name="Crawford M.J."/>
            <person name="Daub J."/>
            <person name="Dimmic M.W."/>
            <person name="Estes C.F."/>
            <person name="Foster J.M."/>
            <person name="Ganatra M."/>
            <person name="Gregory W.F."/>
            <person name="Johnson N.M."/>
            <person name="Jin J."/>
            <person name="Komuniecki R."/>
            <person name="Korf I."/>
            <person name="Kumar S."/>
            <person name="Laney S."/>
            <person name="Li B.W."/>
            <person name="Li W."/>
            <person name="Lindblom T.H."/>
            <person name="Lustigman S."/>
            <person name="Ma D."/>
            <person name="Maina C.V."/>
            <person name="Martin D.M."/>
            <person name="McCarter J.P."/>
            <person name="McReynolds L."/>
            <person name="Mitreva M."/>
            <person name="Nutman T.B."/>
            <person name="Parkinson J."/>
            <person name="Peregrin-Alvarez J.M."/>
            <person name="Poole C."/>
            <person name="Ren Q."/>
            <person name="Saunders L."/>
            <person name="Sluder A.E."/>
            <person name="Smith K."/>
            <person name="Stanke M."/>
            <person name="Unnasch T.R."/>
            <person name="Ware J."/>
            <person name="Wei A.D."/>
            <person name="Weil G."/>
            <person name="Williams D.J."/>
            <person name="Zhang Y."/>
            <person name="Williams S.A."/>
            <person name="Fraser-Liggett C."/>
            <person name="Slatko B."/>
            <person name="Blaxter M.L."/>
            <person name="Scott A.L."/>
        </authorList>
    </citation>
    <scope>NUCLEOTIDE SEQUENCE</scope>
    <source>
        <strain evidence="5">FR3</strain>
    </source>
</reference>
<name>A0A1I9GD82_BRUMA</name>
<keyword evidence="1" id="KW-0677">Repeat</keyword>
<feature type="region of interest" description="Disordered" evidence="2">
    <location>
        <begin position="149"/>
        <end position="168"/>
    </location>
</feature>
<feature type="compositionally biased region" description="Low complexity" evidence="2">
    <location>
        <begin position="278"/>
        <end position="292"/>
    </location>
</feature>
<reference evidence="5" key="2">
    <citation type="submission" date="2012-12" db="EMBL/GenBank/DDBJ databases">
        <authorList>
            <consortium name="WormBase Consortium"/>
            <person name="Ghedin E."/>
            <person name="Paulini M."/>
        </authorList>
    </citation>
    <scope>NUCLEOTIDE SEQUENCE</scope>
    <source>
        <strain evidence="5">FR3</strain>
    </source>
</reference>
<dbReference type="SMART" id="SM01088">
    <property type="entry name" value="Col_cuticle_N"/>
    <property type="match status" value="1"/>
</dbReference>
<keyword evidence="3" id="KW-0812">Transmembrane</keyword>
<proteinExistence type="predicted"/>
<feature type="compositionally biased region" description="Polar residues" evidence="2">
    <location>
        <begin position="149"/>
        <end position="162"/>
    </location>
</feature>
<protein>
    <submittedName>
        <fullName evidence="5">Bm10413</fullName>
    </submittedName>
</protein>
<dbReference type="PANTHER" id="PTHR24637:SF301">
    <property type="entry name" value="NEMATODE CUTICLE COLLAGEN N-TERMINAL DOMAIN-CONTAINING PROTEIN"/>
    <property type="match status" value="1"/>
</dbReference>